<reference evidence="3" key="1">
    <citation type="submission" date="2025-08" db="UniProtKB">
        <authorList>
            <consortium name="Ensembl"/>
        </authorList>
    </citation>
    <scope>IDENTIFICATION</scope>
</reference>
<dbReference type="InterPro" id="IPR008405">
    <property type="entry name" value="ApoL"/>
</dbReference>
<accession>A0A3B3DQG5</accession>
<feature type="transmembrane region" description="Helical" evidence="2">
    <location>
        <begin position="296"/>
        <end position="318"/>
    </location>
</feature>
<comment type="similarity">
    <text evidence="1">Belongs to the apolipoprotein L family.</text>
</comment>
<dbReference type="Proteomes" id="UP000261560">
    <property type="component" value="Unplaced"/>
</dbReference>
<reference evidence="3" key="2">
    <citation type="submission" date="2025-09" db="UniProtKB">
        <authorList>
            <consortium name="Ensembl"/>
        </authorList>
    </citation>
    <scope>IDENTIFICATION</scope>
</reference>
<dbReference type="GO" id="GO:0008289">
    <property type="term" value="F:lipid binding"/>
    <property type="evidence" value="ECO:0007669"/>
    <property type="project" value="InterPro"/>
</dbReference>
<evidence type="ECO:0000313" key="3">
    <source>
        <dbReference type="Ensembl" id="ENSOMEP00000032166.1"/>
    </source>
</evidence>
<dbReference type="GO" id="GO:0042157">
    <property type="term" value="P:lipoprotein metabolic process"/>
    <property type="evidence" value="ECO:0007669"/>
    <property type="project" value="InterPro"/>
</dbReference>
<evidence type="ECO:0000256" key="2">
    <source>
        <dbReference type="SAM" id="Phobius"/>
    </source>
</evidence>
<keyword evidence="2" id="KW-1133">Transmembrane helix</keyword>
<keyword evidence="4" id="KW-1185">Reference proteome</keyword>
<sequence>MSVVRKELEESLRCYTTDTLTDIQIIRNFCEKFSKWMLWRETELEMIRDIKDRADKLRLNLSDCAKSEGKGQAFKKYFSNTFTQTGKQYAELEKELEEVLTDTLGGLEMLQSFLDAIEKLAVSSVHVFMENQVIQLPEDISFDYVQVVINNAKLICPLLLEFKRDTKVFFLPKMQNVEVIAYQLDRYIQTTKKMCERMDKSCLNDDCLTMTEVVVELDVDLSESNMQRMLDHINQLKDIRMDQNFRMVFLFQEESCFRFMKEFSERQPRMLEFLKELEENAVQLDRMNKGAKISSVAGSSVGAVGGVLSIIGLALVPVTAGASLVATVTGIVMGIAGRVNGLVTTATEVVVTQKHQKKASKVSESFIENVTKLRECLGIQTTGDKGVLHKAGPVGGKITASLCKLLKDVGLFSSGGKGGALEEAALRKISKLAEVIPDIGRGSKKISRSMSNLTKAISNPTNPLLLGMDIFFTCKDITSLAKGSETEKSQFIQARASLWSSEMNSWKKIYDSLSDGLQTSEKKKALLQTPFYLNIDWKDKRFYLTNLRNK</sequence>
<dbReference type="Ensembl" id="ENSOMET00000034154.1">
    <property type="protein sequence ID" value="ENSOMEP00000032166.1"/>
    <property type="gene ID" value="ENSOMEG00000017466.1"/>
</dbReference>
<dbReference type="GO" id="GO:0005576">
    <property type="term" value="C:extracellular region"/>
    <property type="evidence" value="ECO:0007669"/>
    <property type="project" value="InterPro"/>
</dbReference>
<dbReference type="GO" id="GO:0016020">
    <property type="term" value="C:membrane"/>
    <property type="evidence" value="ECO:0007669"/>
    <property type="project" value="TreeGrafter"/>
</dbReference>
<dbReference type="PANTHER" id="PTHR14096">
    <property type="entry name" value="APOLIPOPROTEIN L"/>
    <property type="match status" value="1"/>
</dbReference>
<dbReference type="GO" id="GO:0006869">
    <property type="term" value="P:lipid transport"/>
    <property type="evidence" value="ECO:0007669"/>
    <property type="project" value="InterPro"/>
</dbReference>
<dbReference type="Pfam" id="PF05461">
    <property type="entry name" value="ApoL"/>
    <property type="match status" value="1"/>
</dbReference>
<proteinExistence type="inferred from homology"/>
<feature type="transmembrane region" description="Helical" evidence="2">
    <location>
        <begin position="324"/>
        <end position="351"/>
    </location>
</feature>
<dbReference type="AlphaFoldDB" id="A0A3B3DQG5"/>
<keyword evidence="2" id="KW-0472">Membrane</keyword>
<organism evidence="3 4">
    <name type="scientific">Oryzias melastigma</name>
    <name type="common">Marine medaka</name>
    <dbReference type="NCBI Taxonomy" id="30732"/>
    <lineage>
        <taxon>Eukaryota</taxon>
        <taxon>Metazoa</taxon>
        <taxon>Chordata</taxon>
        <taxon>Craniata</taxon>
        <taxon>Vertebrata</taxon>
        <taxon>Euteleostomi</taxon>
        <taxon>Actinopterygii</taxon>
        <taxon>Neopterygii</taxon>
        <taxon>Teleostei</taxon>
        <taxon>Neoteleostei</taxon>
        <taxon>Acanthomorphata</taxon>
        <taxon>Ovalentaria</taxon>
        <taxon>Atherinomorphae</taxon>
        <taxon>Beloniformes</taxon>
        <taxon>Adrianichthyidae</taxon>
        <taxon>Oryziinae</taxon>
        <taxon>Oryzias</taxon>
    </lineage>
</organism>
<keyword evidence="2" id="KW-0812">Transmembrane</keyword>
<name>A0A3B3DQG5_ORYME</name>
<dbReference type="GeneTree" id="ENSGT01030000234599"/>
<evidence type="ECO:0000313" key="4">
    <source>
        <dbReference type="Proteomes" id="UP000261560"/>
    </source>
</evidence>
<evidence type="ECO:0000256" key="1">
    <source>
        <dbReference type="ARBA" id="ARBA00010090"/>
    </source>
</evidence>
<dbReference type="PANTHER" id="PTHR14096:SF57">
    <property type="entry name" value="APOLIPOPROTEIN L4"/>
    <property type="match status" value="1"/>
</dbReference>
<protein>
    <submittedName>
        <fullName evidence="3">Apolipoprotein L</fullName>
    </submittedName>
</protein>